<dbReference type="RefSeq" id="WP_100364908.1">
    <property type="nucleotide sequence ID" value="NZ_PGFF01000001.1"/>
</dbReference>
<organism evidence="4 5">
    <name type="scientific">Diaminobutyricimonas aerilata</name>
    <dbReference type="NCBI Taxonomy" id="1162967"/>
    <lineage>
        <taxon>Bacteria</taxon>
        <taxon>Bacillati</taxon>
        <taxon>Actinomycetota</taxon>
        <taxon>Actinomycetes</taxon>
        <taxon>Micrococcales</taxon>
        <taxon>Microbacteriaceae</taxon>
        <taxon>Diaminobutyricimonas</taxon>
    </lineage>
</organism>
<comment type="caution">
    <text evidence="4">The sequence shown here is derived from an EMBL/GenBank/DDBJ whole genome shotgun (WGS) entry which is preliminary data.</text>
</comment>
<dbReference type="PROSITE" id="PS51409">
    <property type="entry name" value="ARGINASE_2"/>
    <property type="match status" value="1"/>
</dbReference>
<evidence type="ECO:0000256" key="2">
    <source>
        <dbReference type="ARBA" id="ARBA00022801"/>
    </source>
</evidence>
<keyword evidence="1" id="KW-0479">Metal-binding</keyword>
<keyword evidence="5" id="KW-1185">Reference proteome</keyword>
<dbReference type="Proteomes" id="UP000228758">
    <property type="component" value="Unassembled WGS sequence"/>
</dbReference>
<dbReference type="GO" id="GO:0008783">
    <property type="term" value="F:agmatinase activity"/>
    <property type="evidence" value="ECO:0007669"/>
    <property type="project" value="TreeGrafter"/>
</dbReference>
<evidence type="ECO:0000256" key="1">
    <source>
        <dbReference type="ARBA" id="ARBA00022723"/>
    </source>
</evidence>
<keyword evidence="2" id="KW-0378">Hydrolase</keyword>
<reference evidence="4 5" key="1">
    <citation type="submission" date="2017-11" db="EMBL/GenBank/DDBJ databases">
        <title>Genomic Encyclopedia of Archaeal and Bacterial Type Strains, Phase II (KMG-II): From Individual Species to Whole Genera.</title>
        <authorList>
            <person name="Goeker M."/>
        </authorList>
    </citation>
    <scope>NUCLEOTIDE SEQUENCE [LARGE SCALE GENOMIC DNA]</scope>
    <source>
        <strain evidence="4 5">DSM 27393</strain>
    </source>
</reference>
<dbReference type="AlphaFoldDB" id="A0A2M9CLH5"/>
<gene>
    <name evidence="4" type="ORF">CLV46_2330</name>
</gene>
<evidence type="ECO:0000313" key="4">
    <source>
        <dbReference type="EMBL" id="PJJ72754.1"/>
    </source>
</evidence>
<dbReference type="PANTHER" id="PTHR11358:SF26">
    <property type="entry name" value="GUANIDINO ACID HYDROLASE, MITOCHONDRIAL"/>
    <property type="match status" value="1"/>
</dbReference>
<dbReference type="Gene3D" id="3.40.800.10">
    <property type="entry name" value="Ureohydrolase domain"/>
    <property type="match status" value="1"/>
</dbReference>
<evidence type="ECO:0000313" key="5">
    <source>
        <dbReference type="Proteomes" id="UP000228758"/>
    </source>
</evidence>
<dbReference type="InterPro" id="IPR023696">
    <property type="entry name" value="Ureohydrolase_dom_sf"/>
</dbReference>
<protein>
    <submittedName>
        <fullName evidence="4">Arginase</fullName>
    </submittedName>
</protein>
<dbReference type="Pfam" id="PF00491">
    <property type="entry name" value="Arginase"/>
    <property type="match status" value="1"/>
</dbReference>
<sequence>MALTFVVVPQWQGSGSSRAMQLVDGAEAIRGDLPSTATRVVEVPLEAGDGEGSGIERWSSVRVVRERLTDQLARLDGPALTVGGDCGVEWAAVEHVAHRDIALVWFDAHPDLNSPAESTSGAFHGMVLRTLIERGLPADRVVLAGTRSFDDAESEYVATSGIRHVPVSDLTTPDALVAAVEATGAREVYVHVDLDVLDPEEITGLSHPEPFGLDGSTLATLIGALRDRWPLAGAGLMEFAPASPAAANDDLPVILRVIGALTAPRPAP</sequence>
<accession>A0A2M9CLH5</accession>
<dbReference type="PANTHER" id="PTHR11358">
    <property type="entry name" value="ARGINASE/AGMATINASE"/>
    <property type="match status" value="1"/>
</dbReference>
<dbReference type="SUPFAM" id="SSF52768">
    <property type="entry name" value="Arginase/deacetylase"/>
    <property type="match status" value="1"/>
</dbReference>
<dbReference type="GO" id="GO:0046872">
    <property type="term" value="F:metal ion binding"/>
    <property type="evidence" value="ECO:0007669"/>
    <property type="project" value="UniProtKB-KW"/>
</dbReference>
<dbReference type="EMBL" id="PGFF01000001">
    <property type="protein sequence ID" value="PJJ72754.1"/>
    <property type="molecule type" value="Genomic_DNA"/>
</dbReference>
<evidence type="ECO:0000256" key="3">
    <source>
        <dbReference type="PROSITE-ProRule" id="PRU00742"/>
    </source>
</evidence>
<dbReference type="OrthoDB" id="7331788at2"/>
<dbReference type="GO" id="GO:0033389">
    <property type="term" value="P:putrescine biosynthetic process from arginine, via agmatine"/>
    <property type="evidence" value="ECO:0007669"/>
    <property type="project" value="TreeGrafter"/>
</dbReference>
<dbReference type="CDD" id="cd09999">
    <property type="entry name" value="Arginase-like_1"/>
    <property type="match status" value="1"/>
</dbReference>
<name>A0A2M9CLH5_9MICO</name>
<proteinExistence type="inferred from homology"/>
<dbReference type="InterPro" id="IPR006035">
    <property type="entry name" value="Ureohydrolase"/>
</dbReference>
<comment type="similarity">
    <text evidence="3">Belongs to the arginase family.</text>
</comment>